<proteinExistence type="predicted"/>
<sequence length="418" mass="48128">MPNDQTLSGYYRYTDIWFEWPNALKRDGKQEECDAVKSFFAHDNLLHPDNPLHPNVPEIEMYMGILQNNESRLLFTSRQVDYARYWLHNMGRTKEPIPLPWSNCLLLREDLKVISPITYKDGKTLKDAVKKIDKNNKRLMKGGSDNLDLEARRIAFEKARTLWSAKQGVFLAIDFEAWEYEHTLITELGVSAVHWDNEGKEIYEDSHWMLGPGLYQNGKYVKDNRLGYSFGESVTVRRNDFAGIISNVLNKYEQYGTVFLVFHDHSQDIKYLRQLDAPIKQLEVILPDTTPATGLYVLDTSELFAGLEGDGHNKRSLETVCHLLGIPTRGLHNAGNDAHYTLQALKAMASGAQLDEQREERWPNHTHTRAGVRVEFTEEEEEIYSDDDWYYDEPNLPPIKAGNAEEDVNMEVDEAKAV</sequence>
<dbReference type="InterPro" id="IPR048519">
    <property type="entry name" value="Gfd2/YDR514C-like_C"/>
</dbReference>
<evidence type="ECO:0000313" key="3">
    <source>
        <dbReference type="EMBL" id="KIY74035.1"/>
    </source>
</evidence>
<dbReference type="InterPro" id="IPR036397">
    <property type="entry name" value="RNaseH_sf"/>
</dbReference>
<dbReference type="Gene3D" id="3.30.420.10">
    <property type="entry name" value="Ribonuclease H-like superfamily/Ribonuclease H"/>
    <property type="match status" value="1"/>
</dbReference>
<dbReference type="OrthoDB" id="5953249at2759"/>
<dbReference type="EMBL" id="KN880432">
    <property type="protein sequence ID" value="KIY74035.1"/>
    <property type="molecule type" value="Genomic_DNA"/>
</dbReference>
<dbReference type="GO" id="GO:0003676">
    <property type="term" value="F:nucleic acid binding"/>
    <property type="evidence" value="ECO:0007669"/>
    <property type="project" value="InterPro"/>
</dbReference>
<keyword evidence="4" id="KW-1185">Reference proteome</keyword>
<dbReference type="GO" id="GO:0005634">
    <property type="term" value="C:nucleus"/>
    <property type="evidence" value="ECO:0007669"/>
    <property type="project" value="TreeGrafter"/>
</dbReference>
<dbReference type="PANTHER" id="PTHR28083:SF1">
    <property type="entry name" value="GOOD FOR FULL DBP5 ACTIVITY PROTEIN 2"/>
    <property type="match status" value="1"/>
</dbReference>
<dbReference type="STRING" id="1314674.A0A0D7BUV4"/>
<dbReference type="PANTHER" id="PTHR28083">
    <property type="entry name" value="GOOD FOR FULL DBP5 ACTIVITY PROTEIN 2"/>
    <property type="match status" value="1"/>
</dbReference>
<dbReference type="AlphaFoldDB" id="A0A0D7BUV4"/>
<evidence type="ECO:0000259" key="2">
    <source>
        <dbReference type="Pfam" id="PF21762"/>
    </source>
</evidence>
<reference evidence="3 4" key="1">
    <citation type="journal article" date="2015" name="Fungal Genet. Biol.">
        <title>Evolution of novel wood decay mechanisms in Agaricales revealed by the genome sequences of Fistulina hepatica and Cylindrobasidium torrendii.</title>
        <authorList>
            <person name="Floudas D."/>
            <person name="Held B.W."/>
            <person name="Riley R."/>
            <person name="Nagy L.G."/>
            <person name="Koehler G."/>
            <person name="Ransdell A.S."/>
            <person name="Younus H."/>
            <person name="Chow J."/>
            <person name="Chiniquy J."/>
            <person name="Lipzen A."/>
            <person name="Tritt A."/>
            <person name="Sun H."/>
            <person name="Haridas S."/>
            <person name="LaButti K."/>
            <person name="Ohm R.A."/>
            <person name="Kues U."/>
            <person name="Blanchette R.A."/>
            <person name="Grigoriev I.V."/>
            <person name="Minto R.E."/>
            <person name="Hibbett D.S."/>
        </authorList>
    </citation>
    <scope>NUCLEOTIDE SEQUENCE [LARGE SCALE GENOMIC DNA]</scope>
    <source>
        <strain evidence="3 4">FP15055 ss-10</strain>
    </source>
</reference>
<dbReference type="InterPro" id="IPR012337">
    <property type="entry name" value="RNaseH-like_sf"/>
</dbReference>
<organism evidence="3 4">
    <name type="scientific">Cylindrobasidium torrendii FP15055 ss-10</name>
    <dbReference type="NCBI Taxonomy" id="1314674"/>
    <lineage>
        <taxon>Eukaryota</taxon>
        <taxon>Fungi</taxon>
        <taxon>Dikarya</taxon>
        <taxon>Basidiomycota</taxon>
        <taxon>Agaricomycotina</taxon>
        <taxon>Agaricomycetes</taxon>
        <taxon>Agaricomycetidae</taxon>
        <taxon>Agaricales</taxon>
        <taxon>Marasmiineae</taxon>
        <taxon>Physalacriaceae</taxon>
        <taxon>Cylindrobasidium</taxon>
    </lineage>
</organism>
<accession>A0A0D7BUV4</accession>
<dbReference type="InterPro" id="IPR040151">
    <property type="entry name" value="Gfd2/YDR514C-like"/>
</dbReference>
<evidence type="ECO:0000256" key="1">
    <source>
        <dbReference type="SAM" id="MobiDB-lite"/>
    </source>
</evidence>
<dbReference type="Pfam" id="PF21762">
    <property type="entry name" value="DEDDh_C"/>
    <property type="match status" value="1"/>
</dbReference>
<gene>
    <name evidence="3" type="ORF">CYLTODRAFT_364306</name>
</gene>
<dbReference type="Proteomes" id="UP000054007">
    <property type="component" value="Unassembled WGS sequence"/>
</dbReference>
<protein>
    <recommendedName>
        <fullName evidence="2">Gfd2/YDR514C-like C-terminal domain-containing protein</fullName>
    </recommendedName>
</protein>
<name>A0A0D7BUV4_9AGAR</name>
<evidence type="ECO:0000313" key="4">
    <source>
        <dbReference type="Proteomes" id="UP000054007"/>
    </source>
</evidence>
<feature type="domain" description="Gfd2/YDR514C-like C-terminal" evidence="2">
    <location>
        <begin position="169"/>
        <end position="348"/>
    </location>
</feature>
<dbReference type="SUPFAM" id="SSF53098">
    <property type="entry name" value="Ribonuclease H-like"/>
    <property type="match status" value="1"/>
</dbReference>
<feature type="region of interest" description="Disordered" evidence="1">
    <location>
        <begin position="395"/>
        <end position="418"/>
    </location>
</feature>